<keyword evidence="3" id="KW-1185">Reference proteome</keyword>
<evidence type="ECO:0000313" key="2">
    <source>
        <dbReference type="EMBL" id="KAK1691070.1"/>
    </source>
</evidence>
<dbReference type="EMBL" id="JAHMHR010000005">
    <property type="protein sequence ID" value="KAK1691070.1"/>
    <property type="molecule type" value="Genomic_DNA"/>
</dbReference>
<gene>
    <name evidence="2" type="ORF">BDP55DRAFT_649505</name>
</gene>
<dbReference type="Proteomes" id="UP001224890">
    <property type="component" value="Unassembled WGS sequence"/>
</dbReference>
<reference evidence="2" key="1">
    <citation type="submission" date="2021-06" db="EMBL/GenBank/DDBJ databases">
        <title>Comparative genomics, transcriptomics and evolutionary studies reveal genomic signatures of adaptation to plant cell wall in hemibiotrophic fungi.</title>
        <authorList>
            <consortium name="DOE Joint Genome Institute"/>
            <person name="Baroncelli R."/>
            <person name="Diaz J.F."/>
            <person name="Benocci T."/>
            <person name="Peng M."/>
            <person name="Battaglia E."/>
            <person name="Haridas S."/>
            <person name="Andreopoulos W."/>
            <person name="Labutti K."/>
            <person name="Pangilinan J."/>
            <person name="Floch G.L."/>
            <person name="Makela M.R."/>
            <person name="Henrissat B."/>
            <person name="Grigoriev I.V."/>
            <person name="Crouch J.A."/>
            <person name="De Vries R.P."/>
            <person name="Sukno S.A."/>
            <person name="Thon M.R."/>
        </authorList>
    </citation>
    <scope>NUCLEOTIDE SEQUENCE</scope>
    <source>
        <strain evidence="2">CBS 193.32</strain>
    </source>
</reference>
<evidence type="ECO:0000313" key="3">
    <source>
        <dbReference type="Proteomes" id="UP001224890"/>
    </source>
</evidence>
<dbReference type="AlphaFoldDB" id="A0AAJ0AY97"/>
<proteinExistence type="predicted"/>
<feature type="region of interest" description="Disordered" evidence="1">
    <location>
        <begin position="22"/>
        <end position="41"/>
    </location>
</feature>
<sequence>MYALFRAAMWFHMSLLGRHESQARSNRNTLDYRQPTPPSTSSRIPMCYLPHPFLSYNPPLACWHAA</sequence>
<comment type="caution">
    <text evidence="2">The sequence shown here is derived from an EMBL/GenBank/DDBJ whole genome shotgun (WGS) entry which is preliminary data.</text>
</comment>
<dbReference type="GeneID" id="85458438"/>
<accession>A0AAJ0AY97</accession>
<organism evidence="2 3">
    <name type="scientific">Colletotrichum godetiae</name>
    <dbReference type="NCBI Taxonomy" id="1209918"/>
    <lineage>
        <taxon>Eukaryota</taxon>
        <taxon>Fungi</taxon>
        <taxon>Dikarya</taxon>
        <taxon>Ascomycota</taxon>
        <taxon>Pezizomycotina</taxon>
        <taxon>Sordariomycetes</taxon>
        <taxon>Hypocreomycetidae</taxon>
        <taxon>Glomerellales</taxon>
        <taxon>Glomerellaceae</taxon>
        <taxon>Colletotrichum</taxon>
        <taxon>Colletotrichum acutatum species complex</taxon>
    </lineage>
</organism>
<dbReference type="RefSeq" id="XP_060434765.1">
    <property type="nucleotide sequence ID" value="XM_060573912.1"/>
</dbReference>
<name>A0AAJ0AY97_9PEZI</name>
<protein>
    <submittedName>
        <fullName evidence="2">Uncharacterized protein</fullName>
    </submittedName>
</protein>
<evidence type="ECO:0000256" key="1">
    <source>
        <dbReference type="SAM" id="MobiDB-lite"/>
    </source>
</evidence>